<evidence type="ECO:0000256" key="3">
    <source>
        <dbReference type="ARBA" id="ARBA00022896"/>
    </source>
</evidence>
<dbReference type="Gene3D" id="2.60.120.620">
    <property type="entry name" value="q2cbj1_9rhob like domain"/>
    <property type="match status" value="1"/>
</dbReference>
<dbReference type="Gene3D" id="4.10.860.20">
    <property type="entry name" value="Rabenosyn, Rab binding domain"/>
    <property type="match status" value="1"/>
</dbReference>
<dbReference type="GO" id="GO:0031418">
    <property type="term" value="F:L-ascorbic acid binding"/>
    <property type="evidence" value="ECO:0007669"/>
    <property type="project" value="UniProtKB-KW"/>
</dbReference>
<feature type="binding site" evidence="7">
    <location>
        <position position="116"/>
    </location>
    <ligand>
        <name>Fe cation</name>
        <dbReference type="ChEBI" id="CHEBI:24875"/>
    </ligand>
</feature>
<dbReference type="Proteomes" id="UP000004319">
    <property type="component" value="Unassembled WGS sequence"/>
</dbReference>
<dbReference type="InterPro" id="IPR044862">
    <property type="entry name" value="Pro_4_hyd_alph_FE2OG_OXY"/>
</dbReference>
<keyword evidence="4 7" id="KW-0223">Dioxygenase</keyword>
<dbReference type="InterPro" id="IPR023550">
    <property type="entry name" value="PKHD_hydroxylase"/>
</dbReference>
<keyword evidence="3 7" id="KW-0847">Vitamin C</keyword>
<evidence type="ECO:0000313" key="9">
    <source>
        <dbReference type="EMBL" id="GAA09003.1"/>
    </source>
</evidence>
<dbReference type="GO" id="GO:0016706">
    <property type="term" value="F:2-oxoglutarate-dependent dioxygenase activity"/>
    <property type="evidence" value="ECO:0007669"/>
    <property type="project" value="UniProtKB-UniRule"/>
</dbReference>
<evidence type="ECO:0000256" key="5">
    <source>
        <dbReference type="ARBA" id="ARBA00023002"/>
    </source>
</evidence>
<evidence type="ECO:0000256" key="2">
    <source>
        <dbReference type="ARBA" id="ARBA00022723"/>
    </source>
</evidence>
<evidence type="ECO:0000256" key="6">
    <source>
        <dbReference type="ARBA" id="ARBA00023004"/>
    </source>
</evidence>
<keyword evidence="5 7" id="KW-0560">Oxidoreductase</keyword>
<dbReference type="PANTHER" id="PTHR41536">
    <property type="entry name" value="PKHD-TYPE HYDROXYLASE YBIX"/>
    <property type="match status" value="1"/>
</dbReference>
<sequence length="247" mass="27878">MQLRLVRISRLSLVFQVSKRMLIHIPRVLTSDEVLYCLRQLGASQWVDGKVTAGDQSAKAKTNLQIAQDSEVGRKLGTLVLNALARNELFTSAALPLRVFPPLFNRYDAGMEFEYHVDNSIRPDPETGFRIRTDVSSTLFLSGPDEYDGGELVIQDTYGTHSVKFPAGDLVLYPSTSLHKVNRVTRGSRWASFFWTQSMVKDDGCRTLLYELDQSIRSVRQLIPDTTPAILGLTSTYHNLVRKWAEL</sequence>
<dbReference type="InterPro" id="IPR006620">
    <property type="entry name" value="Pro_4_hyd_alph"/>
</dbReference>
<evidence type="ECO:0000313" key="10">
    <source>
        <dbReference type="Proteomes" id="UP000004319"/>
    </source>
</evidence>
<feature type="binding site" evidence="7">
    <location>
        <position position="189"/>
    </location>
    <ligand>
        <name>2-oxoglutarate</name>
        <dbReference type="ChEBI" id="CHEBI:16810"/>
    </ligand>
</feature>
<dbReference type="GO" id="GO:0006974">
    <property type="term" value="P:DNA damage response"/>
    <property type="evidence" value="ECO:0007669"/>
    <property type="project" value="TreeGrafter"/>
</dbReference>
<dbReference type="GO" id="GO:0006879">
    <property type="term" value="P:intracellular iron ion homeostasis"/>
    <property type="evidence" value="ECO:0007669"/>
    <property type="project" value="TreeGrafter"/>
</dbReference>
<dbReference type="NCBIfam" id="NF003974">
    <property type="entry name" value="PRK05467.1-3"/>
    <property type="match status" value="1"/>
</dbReference>
<evidence type="ECO:0000256" key="4">
    <source>
        <dbReference type="ARBA" id="ARBA00022964"/>
    </source>
</evidence>
<dbReference type="EMBL" id="BABS01000060">
    <property type="protein sequence ID" value="GAA09003.1"/>
    <property type="molecule type" value="Genomic_DNA"/>
</dbReference>
<name>F7VF58_9PROT</name>
<dbReference type="PROSITE" id="PS51471">
    <property type="entry name" value="FE2OG_OXY"/>
    <property type="match status" value="1"/>
</dbReference>
<reference evidence="9 10" key="1">
    <citation type="journal article" date="2011" name="Biochem. Biophys. Res. Commun.">
        <title>Increased number of Arginine-based salt bridges contributes to the thermotolerance of thermotolerant acetic acid bacteria, Acetobacter tropicalis SKU1100.</title>
        <authorList>
            <person name="Matsutani M."/>
            <person name="Hirakawa H."/>
            <person name="Nishikura M."/>
            <person name="Soemphol W."/>
            <person name="Ali I.A.I."/>
            <person name="Yakushi T."/>
            <person name="Matsushita K."/>
        </authorList>
    </citation>
    <scope>NUCLEOTIDE SEQUENCE [LARGE SCALE GENOMIC DNA]</scope>
    <source>
        <strain evidence="9 10">NBRC 101654</strain>
    </source>
</reference>
<gene>
    <name evidence="9" type="ORF">ATPR_2007</name>
</gene>
<proteinExistence type="inferred from homology"/>
<feature type="binding site" evidence="7">
    <location>
        <position position="179"/>
    </location>
    <ligand>
        <name>Fe cation</name>
        <dbReference type="ChEBI" id="CHEBI:24875"/>
    </ligand>
</feature>
<dbReference type="AlphaFoldDB" id="F7VF58"/>
<dbReference type="InterPro" id="IPR005123">
    <property type="entry name" value="Oxoglu/Fe-dep_dioxygenase_dom"/>
</dbReference>
<feature type="domain" description="Fe2OG dioxygenase" evidence="8">
    <location>
        <begin position="98"/>
        <end position="198"/>
    </location>
</feature>
<dbReference type="HAMAP" id="MF_00657">
    <property type="entry name" value="Hydroxyl_YbiX"/>
    <property type="match status" value="1"/>
</dbReference>
<keyword evidence="2 7" id="KW-0479">Metal-binding</keyword>
<keyword evidence="6 7" id="KW-0408">Iron</keyword>
<evidence type="ECO:0000256" key="7">
    <source>
        <dbReference type="HAMAP-Rule" id="MF_00657"/>
    </source>
</evidence>
<protein>
    <submittedName>
        <fullName evidence="9">2OG-Fe(II) oxygenase</fullName>
    </submittedName>
</protein>
<comment type="cofactor">
    <cofactor evidence="7">
        <name>Fe(2+)</name>
        <dbReference type="ChEBI" id="CHEBI:29033"/>
    </cofactor>
    <text evidence="7">Binds 1 Fe(2+) ion per subunit.</text>
</comment>
<dbReference type="Pfam" id="PF18331">
    <property type="entry name" value="PKHD_C"/>
    <property type="match status" value="1"/>
</dbReference>
<evidence type="ECO:0000256" key="1">
    <source>
        <dbReference type="ARBA" id="ARBA00001961"/>
    </source>
</evidence>
<comment type="caution">
    <text evidence="9">The sequence shown here is derived from an EMBL/GenBank/DDBJ whole genome shotgun (WGS) entry which is preliminary data.</text>
</comment>
<dbReference type="PANTHER" id="PTHR41536:SF1">
    <property type="entry name" value="PKHD-TYPE HYDROXYLASE YBIX"/>
    <property type="match status" value="1"/>
</dbReference>
<dbReference type="Pfam" id="PF13640">
    <property type="entry name" value="2OG-FeII_Oxy_3"/>
    <property type="match status" value="1"/>
</dbReference>
<comment type="cofactor">
    <cofactor evidence="1 7">
        <name>L-ascorbate</name>
        <dbReference type="ChEBI" id="CHEBI:38290"/>
    </cofactor>
</comment>
<accession>F7VF58</accession>
<feature type="binding site" evidence="7">
    <location>
        <position position="118"/>
    </location>
    <ligand>
        <name>Fe cation</name>
        <dbReference type="ChEBI" id="CHEBI:24875"/>
    </ligand>
</feature>
<dbReference type="InterPro" id="IPR041097">
    <property type="entry name" value="PKHD_C"/>
</dbReference>
<organism evidence="9 10">
    <name type="scientific">Acetobacter tropicalis NBRC 101654</name>
    <dbReference type="NCBI Taxonomy" id="749388"/>
    <lineage>
        <taxon>Bacteria</taxon>
        <taxon>Pseudomonadati</taxon>
        <taxon>Pseudomonadota</taxon>
        <taxon>Alphaproteobacteria</taxon>
        <taxon>Acetobacterales</taxon>
        <taxon>Acetobacteraceae</taxon>
        <taxon>Acetobacter</taxon>
    </lineage>
</organism>
<dbReference type="GO" id="GO:0005506">
    <property type="term" value="F:iron ion binding"/>
    <property type="evidence" value="ECO:0007669"/>
    <property type="project" value="UniProtKB-UniRule"/>
</dbReference>
<evidence type="ECO:0000259" key="8">
    <source>
        <dbReference type="PROSITE" id="PS51471"/>
    </source>
</evidence>
<dbReference type="SMART" id="SM00702">
    <property type="entry name" value="P4Hc"/>
    <property type="match status" value="1"/>
</dbReference>
<dbReference type="NCBIfam" id="NF003975">
    <property type="entry name" value="PRK05467.1-4"/>
    <property type="match status" value="1"/>
</dbReference>